<comment type="caution">
    <text evidence="4">The sequence shown here is derived from an EMBL/GenBank/DDBJ whole genome shotgun (WGS) entry which is preliminary data.</text>
</comment>
<dbReference type="InterPro" id="IPR051056">
    <property type="entry name" value="Glycosyl_Hydrolase_73"/>
</dbReference>
<evidence type="ECO:0000313" key="9">
    <source>
        <dbReference type="Proteomes" id="UP000285469"/>
    </source>
</evidence>
<dbReference type="GO" id="GO:0004040">
    <property type="term" value="F:amidase activity"/>
    <property type="evidence" value="ECO:0007669"/>
    <property type="project" value="InterPro"/>
</dbReference>
<proteinExistence type="predicted"/>
<dbReference type="Proteomes" id="UP001199363">
    <property type="component" value="Unassembled WGS sequence"/>
</dbReference>
<evidence type="ECO:0000313" key="4">
    <source>
        <dbReference type="EMBL" id="RGM46017.1"/>
    </source>
</evidence>
<evidence type="ECO:0000313" key="7">
    <source>
        <dbReference type="Proteomes" id="UP000261003"/>
    </source>
</evidence>
<dbReference type="EMBL" id="QSJM01000028">
    <property type="protein sequence ID" value="RHD79867.1"/>
    <property type="molecule type" value="Genomic_DNA"/>
</dbReference>
<dbReference type="SUPFAM" id="SSF51261">
    <property type="entry name" value="Duplicated hybrid motif"/>
    <property type="match status" value="1"/>
</dbReference>
<gene>
    <name evidence="6" type="ORF">DW783_10720</name>
    <name evidence="5" type="ORF">DWV70_00355</name>
    <name evidence="4" type="ORF">DXC16_05600</name>
    <name evidence="3" type="ORF">LI282_12535</name>
</gene>
<dbReference type="PANTHER" id="PTHR33308:SF9">
    <property type="entry name" value="PEPTIDOGLYCAN HYDROLASE FLGJ"/>
    <property type="match status" value="1"/>
</dbReference>
<dbReference type="Pfam" id="PF01832">
    <property type="entry name" value="Glucosaminidase"/>
    <property type="match status" value="1"/>
</dbReference>
<feature type="domain" description="Mannosyl-glycoprotein endo-beta-N-acetylglucosamidase-like" evidence="2">
    <location>
        <begin position="2"/>
        <end position="148"/>
    </location>
</feature>
<evidence type="ECO:0000313" key="8">
    <source>
        <dbReference type="Proteomes" id="UP000283429"/>
    </source>
</evidence>
<evidence type="ECO:0000256" key="1">
    <source>
        <dbReference type="ARBA" id="ARBA00022801"/>
    </source>
</evidence>
<dbReference type="InterPro" id="IPR002901">
    <property type="entry name" value="MGlyc_endo_b_GlcNAc-like_dom"/>
</dbReference>
<reference evidence="3" key="2">
    <citation type="submission" date="2021-10" db="EMBL/GenBank/DDBJ databases">
        <title>Collection of gut derived symbiotic bacterial strains cultured from healthy donors.</title>
        <authorList>
            <person name="Lin H."/>
            <person name="Littmann E."/>
            <person name="Kohout C."/>
            <person name="Pamer E.G."/>
        </authorList>
    </citation>
    <scope>NUCLEOTIDE SEQUENCE</scope>
    <source>
        <strain evidence="3">DFI.1.167</strain>
    </source>
</reference>
<dbReference type="Gene3D" id="2.70.70.10">
    <property type="entry name" value="Glucose Permease (Domain IIA)"/>
    <property type="match status" value="1"/>
</dbReference>
<dbReference type="Gene3D" id="1.10.530.10">
    <property type="match status" value="1"/>
</dbReference>
<dbReference type="EMBL" id="QSAI01000001">
    <property type="protein sequence ID" value="RGW50687.1"/>
    <property type="molecule type" value="Genomic_DNA"/>
</dbReference>
<keyword evidence="1" id="KW-0378">Hydrolase</keyword>
<dbReference type="InterPro" id="IPR016047">
    <property type="entry name" value="M23ase_b-sheet_dom"/>
</dbReference>
<organism evidence="4 7">
    <name type="scientific">Phocaeicola vulgatus</name>
    <name type="common">Bacteroides vulgatus</name>
    <dbReference type="NCBI Taxonomy" id="821"/>
    <lineage>
        <taxon>Bacteria</taxon>
        <taxon>Pseudomonadati</taxon>
        <taxon>Bacteroidota</taxon>
        <taxon>Bacteroidia</taxon>
        <taxon>Bacteroidales</taxon>
        <taxon>Bacteroidaceae</taxon>
        <taxon>Phocaeicola</taxon>
    </lineage>
</organism>
<dbReference type="Pfam" id="PF01551">
    <property type="entry name" value="Peptidase_M23"/>
    <property type="match status" value="1"/>
</dbReference>
<dbReference type="Proteomes" id="UP000261003">
    <property type="component" value="Unassembled WGS sequence"/>
</dbReference>
<reference evidence="7 8" key="1">
    <citation type="submission" date="2018-08" db="EMBL/GenBank/DDBJ databases">
        <title>A genome reference for cultivated species of the human gut microbiota.</title>
        <authorList>
            <person name="Zou Y."/>
            <person name="Xue W."/>
            <person name="Luo G."/>
        </authorList>
    </citation>
    <scope>NUCLEOTIDE SEQUENCE [LARGE SCALE GENOMIC DNA]</scope>
    <source>
        <strain evidence="5 9">AF12-25</strain>
        <strain evidence="6 8">AM30-40</strain>
        <strain evidence="4 7">OM08-13BH</strain>
    </source>
</reference>
<protein>
    <submittedName>
        <fullName evidence="3 4">Glucosaminidase</fullName>
    </submittedName>
</protein>
<evidence type="ECO:0000313" key="3">
    <source>
        <dbReference type="EMBL" id="MCB7281860.1"/>
    </source>
</evidence>
<dbReference type="Proteomes" id="UP000285469">
    <property type="component" value="Unassembled WGS sequence"/>
</dbReference>
<evidence type="ECO:0000313" key="6">
    <source>
        <dbReference type="EMBL" id="RHD79867.1"/>
    </source>
</evidence>
<dbReference type="InterPro" id="IPR011055">
    <property type="entry name" value="Dup_hybrid_motif"/>
</dbReference>
<dbReference type="RefSeq" id="WP_009275665.1">
    <property type="nucleotide sequence ID" value="NZ_CAXTCG010000040.1"/>
</dbReference>
<dbReference type="CDD" id="cd12797">
    <property type="entry name" value="M23_peptidase"/>
    <property type="match status" value="1"/>
</dbReference>
<dbReference type="AlphaFoldDB" id="A0A3E4WV94"/>
<dbReference type="SMART" id="SM00047">
    <property type="entry name" value="LYZ2"/>
    <property type="match status" value="1"/>
</dbReference>
<dbReference type="PANTHER" id="PTHR33308">
    <property type="entry name" value="PEPTIDOGLYCAN HYDROLASE FLGJ"/>
    <property type="match status" value="1"/>
</dbReference>
<dbReference type="Proteomes" id="UP000283429">
    <property type="component" value="Unassembled WGS sequence"/>
</dbReference>
<dbReference type="EMBL" id="JAJCQG010000038">
    <property type="protein sequence ID" value="MCB7281860.1"/>
    <property type="molecule type" value="Genomic_DNA"/>
</dbReference>
<dbReference type="EMBL" id="QSTG01000006">
    <property type="protein sequence ID" value="RGM46017.1"/>
    <property type="molecule type" value="Genomic_DNA"/>
</dbReference>
<evidence type="ECO:0000259" key="2">
    <source>
        <dbReference type="SMART" id="SM00047"/>
    </source>
</evidence>
<evidence type="ECO:0000313" key="5">
    <source>
        <dbReference type="EMBL" id="RGW50687.1"/>
    </source>
</evidence>
<accession>A0A3E4WV94</accession>
<sequence length="526" mass="58045">MSKNQEYIQQYAEYAMEQMRRYGIPASVTLAQGICESASGQSELSRKGNNHFGIKATSSWIENGGKYLVYTDDRPNEKFCQYANVGDSYEHHSQFLKRNGRYAGLFQLSPDDYKGWTNGLQDAGYASSKQYAATLQNIIEKNGLQKYDQMVMQEMKALGKSFGTADNPCQATSDDVSVQDTEEKKYSFPLKREEFMLVTSPFGTRKDPLDASKSQLHKGIDIQTNHEAVLATEDKGKVVNVNSNANTNGGRSVTVEYNRNDGSKYQCTYMHLDSISVKIGDEVAAGQKLGISGNTGYRTTGEHLHFGVISISTDGTKRDIDPAAYLAEISQKGNISLQVLSNGKDLTAQYKSASQSDANVQPDTAMSPDEWMKKILSSEDSGVNMPIADPVIEMAMTMFTSLMALALQIDNSSEEEKMQKATAAAVSKSIDLTPILPSYKTCTISLQDGKPNLYADNGVVQLNRELSNAEINKIQQTLGSTMMNDDEKRRSIASVINSAVVTLQMSQNYQNNLEIQQGRQESVQLK</sequence>
<name>A0A3E4WV94_PHOVU</name>